<dbReference type="PROSITE" id="PS50020">
    <property type="entry name" value="WW_DOMAIN_2"/>
    <property type="match status" value="1"/>
</dbReference>
<dbReference type="EMBL" id="JAWRVG010000008">
    <property type="protein sequence ID" value="KAK4078774.1"/>
    <property type="molecule type" value="Genomic_DNA"/>
</dbReference>
<evidence type="ECO:0000259" key="2">
    <source>
        <dbReference type="PROSITE" id="PS50020"/>
    </source>
</evidence>
<dbReference type="SMART" id="SM00456">
    <property type="entry name" value="WW"/>
    <property type="match status" value="1"/>
</dbReference>
<reference evidence="3" key="1">
    <citation type="submission" date="2023-11" db="EMBL/GenBank/DDBJ databases">
        <title>The genome sequences of three competitors of mushroom-forming fungi.</title>
        <authorList>
            <person name="Beijen E."/>
            <person name="Ohm R.A."/>
        </authorList>
    </citation>
    <scope>NUCLEOTIDE SEQUENCE</scope>
    <source>
        <strain evidence="3">CBS 100526</strain>
    </source>
</reference>
<feature type="compositionally biased region" description="Acidic residues" evidence="1">
    <location>
        <begin position="37"/>
        <end position="54"/>
    </location>
</feature>
<feature type="region of interest" description="Disordered" evidence="1">
    <location>
        <begin position="1"/>
        <end position="115"/>
    </location>
</feature>
<feature type="compositionally biased region" description="Pro residues" evidence="1">
    <location>
        <begin position="93"/>
        <end position="104"/>
    </location>
</feature>
<dbReference type="Pfam" id="PF00397">
    <property type="entry name" value="WW"/>
    <property type="match status" value="1"/>
</dbReference>
<evidence type="ECO:0000256" key="1">
    <source>
        <dbReference type="SAM" id="MobiDB-lite"/>
    </source>
</evidence>
<dbReference type="Proteomes" id="UP001273209">
    <property type="component" value="Unassembled WGS sequence"/>
</dbReference>
<protein>
    <recommendedName>
        <fullName evidence="2">WW domain-containing protein</fullName>
    </recommendedName>
</protein>
<feature type="compositionally biased region" description="Polar residues" evidence="1">
    <location>
        <begin position="1"/>
        <end position="11"/>
    </location>
</feature>
<evidence type="ECO:0000313" key="3">
    <source>
        <dbReference type="EMBL" id="KAK4078774.1"/>
    </source>
</evidence>
<dbReference type="PROSITE" id="PS01159">
    <property type="entry name" value="WW_DOMAIN_1"/>
    <property type="match status" value="1"/>
</dbReference>
<comment type="caution">
    <text evidence="3">The sequence shown here is derived from an EMBL/GenBank/DDBJ whole genome shotgun (WGS) entry which is preliminary data.</text>
</comment>
<dbReference type="Gene3D" id="2.20.70.10">
    <property type="match status" value="1"/>
</dbReference>
<gene>
    <name evidence="3" type="ORF">Triagg1_3105</name>
</gene>
<dbReference type="SUPFAM" id="SSF51045">
    <property type="entry name" value="WW domain"/>
    <property type="match status" value="1"/>
</dbReference>
<organism evidence="3 4">
    <name type="scientific">Trichoderma aggressivum f. europaeum</name>
    <dbReference type="NCBI Taxonomy" id="173218"/>
    <lineage>
        <taxon>Eukaryota</taxon>
        <taxon>Fungi</taxon>
        <taxon>Dikarya</taxon>
        <taxon>Ascomycota</taxon>
        <taxon>Pezizomycotina</taxon>
        <taxon>Sordariomycetes</taxon>
        <taxon>Hypocreomycetidae</taxon>
        <taxon>Hypocreales</taxon>
        <taxon>Hypocreaceae</taxon>
        <taxon>Trichoderma</taxon>
    </lineage>
</organism>
<feature type="compositionally biased region" description="Basic and acidic residues" evidence="1">
    <location>
        <begin position="259"/>
        <end position="276"/>
    </location>
</feature>
<feature type="compositionally biased region" description="Basic and acidic residues" evidence="1">
    <location>
        <begin position="283"/>
        <end position="294"/>
    </location>
</feature>
<sequence>MSSPRTAATTTHEPEAGSESPAVVVDSVQEATRDDRVDDDSELEAGEVTEEDASDVEKRASDADESPEESPSPDADAAGAGEAPPLPNEAVPGGPPLPAEPVPQQPGDDGWDCQWDATSQAWFFYNRFTGKTQWENPRVPDAAGTAGAAPDGTTSQGAEPQPPSHEKPVAGGYNPAIHGDYDPNAWYAKNEEDESASAALAGDPAAVYAATVSFNRFTGNFQSGEAGPERHSDEAKSRRQMNAYFDVDAAANAHGGRSLKAERSNKKPTKNELKAFKEKRRARKEEKRRAWLRD</sequence>
<dbReference type="AlphaFoldDB" id="A0AAE1IIE3"/>
<accession>A0AAE1IIE3</accession>
<feature type="compositionally biased region" description="Basic and acidic residues" evidence="1">
    <location>
        <begin position="227"/>
        <end position="237"/>
    </location>
</feature>
<dbReference type="RefSeq" id="XP_062758172.1">
    <property type="nucleotide sequence ID" value="XM_062897361.1"/>
</dbReference>
<dbReference type="InterPro" id="IPR036020">
    <property type="entry name" value="WW_dom_sf"/>
</dbReference>
<feature type="compositionally biased region" description="Low complexity" evidence="1">
    <location>
        <begin position="72"/>
        <end position="83"/>
    </location>
</feature>
<keyword evidence="4" id="KW-1185">Reference proteome</keyword>
<dbReference type="CDD" id="cd00201">
    <property type="entry name" value="WW"/>
    <property type="match status" value="1"/>
</dbReference>
<feature type="region of interest" description="Disordered" evidence="1">
    <location>
        <begin position="218"/>
        <end position="294"/>
    </location>
</feature>
<dbReference type="InterPro" id="IPR001202">
    <property type="entry name" value="WW_dom"/>
</dbReference>
<feature type="domain" description="WW" evidence="2">
    <location>
        <begin position="105"/>
        <end position="139"/>
    </location>
</feature>
<feature type="region of interest" description="Disordered" evidence="1">
    <location>
        <begin position="133"/>
        <end position="199"/>
    </location>
</feature>
<dbReference type="GeneID" id="87917266"/>
<name>A0AAE1IIE3_9HYPO</name>
<feature type="compositionally biased region" description="Low complexity" evidence="1">
    <location>
        <begin position="140"/>
        <end position="154"/>
    </location>
</feature>
<proteinExistence type="predicted"/>
<evidence type="ECO:0000313" key="4">
    <source>
        <dbReference type="Proteomes" id="UP001273209"/>
    </source>
</evidence>